<dbReference type="Pfam" id="PF00378">
    <property type="entry name" value="ECH_1"/>
    <property type="match status" value="1"/>
</dbReference>
<proteinExistence type="inferred from homology"/>
<dbReference type="AlphaFoldDB" id="A0A6G1IYV2"/>
<evidence type="ECO:0000256" key="5">
    <source>
        <dbReference type="RuleBase" id="RU003707"/>
    </source>
</evidence>
<reference evidence="6" key="1">
    <citation type="journal article" date="2020" name="Stud. Mycol.">
        <title>101 Dothideomycetes genomes: a test case for predicting lifestyles and emergence of pathogens.</title>
        <authorList>
            <person name="Haridas S."/>
            <person name="Albert R."/>
            <person name="Binder M."/>
            <person name="Bloem J."/>
            <person name="Labutti K."/>
            <person name="Salamov A."/>
            <person name="Andreopoulos B."/>
            <person name="Baker S."/>
            <person name="Barry K."/>
            <person name="Bills G."/>
            <person name="Bluhm B."/>
            <person name="Cannon C."/>
            <person name="Castanera R."/>
            <person name="Culley D."/>
            <person name="Daum C."/>
            <person name="Ezra D."/>
            <person name="Gonzalez J."/>
            <person name="Henrissat B."/>
            <person name="Kuo A."/>
            <person name="Liang C."/>
            <person name="Lipzen A."/>
            <person name="Lutzoni F."/>
            <person name="Magnuson J."/>
            <person name="Mondo S."/>
            <person name="Nolan M."/>
            <person name="Ohm R."/>
            <person name="Pangilinan J."/>
            <person name="Park H.-J."/>
            <person name="Ramirez L."/>
            <person name="Alfaro M."/>
            <person name="Sun H."/>
            <person name="Tritt A."/>
            <person name="Yoshinaga Y."/>
            <person name="Zwiers L.-H."/>
            <person name="Turgeon B."/>
            <person name="Goodwin S."/>
            <person name="Spatafora J."/>
            <person name="Crous P."/>
            <person name="Grigoriev I."/>
        </authorList>
    </citation>
    <scope>NUCLEOTIDE SEQUENCE</scope>
    <source>
        <strain evidence="6">CBS 122367</strain>
    </source>
</reference>
<keyword evidence="3" id="KW-0843">Virulence</keyword>
<evidence type="ECO:0000256" key="2">
    <source>
        <dbReference type="ARBA" id="ARBA00005254"/>
    </source>
</evidence>
<dbReference type="PANTHER" id="PTHR11941">
    <property type="entry name" value="ENOYL-COA HYDRATASE-RELATED"/>
    <property type="match status" value="1"/>
</dbReference>
<comment type="similarity">
    <text evidence="2 5">Belongs to the enoyl-CoA hydratase/isomerase family.</text>
</comment>
<dbReference type="EMBL" id="MU005584">
    <property type="protein sequence ID" value="KAF2683285.1"/>
    <property type="molecule type" value="Genomic_DNA"/>
</dbReference>
<sequence>MNSEAAESPTVVLSIREAGVAVVELNRPLKRNSLSQHLIDTLAGVLCRLDRDPTIRAIVLTSIERSPFCAGADLNELAAISTAEAYRIGWLKDLENGFSTLRTPCIAAVRGYAFGGGFEIALMCDMIYATSDARFGFPEIKLGTIPGAGGTQRLAKAVGKQKAMELVLTGSPTTAGEMERFGIVNKVVAAGEDVVEEALKVARVIAAFSAPAVGLAKQAVKAAEATTLSAGLEIESALYYSSFSLADCQEGITAFLQKRAPCFQHR</sequence>
<dbReference type="InterPro" id="IPR001753">
    <property type="entry name" value="Enoyl-CoA_hydra/iso"/>
</dbReference>
<keyword evidence="4" id="KW-0456">Lyase</keyword>
<evidence type="ECO:0000256" key="3">
    <source>
        <dbReference type="ARBA" id="ARBA00023026"/>
    </source>
</evidence>
<dbReference type="GO" id="GO:0016836">
    <property type="term" value="F:hydro-lyase activity"/>
    <property type="evidence" value="ECO:0007669"/>
    <property type="project" value="UniProtKB-ARBA"/>
</dbReference>
<dbReference type="InterPro" id="IPR018376">
    <property type="entry name" value="Enoyl-CoA_hyd/isom_CS"/>
</dbReference>
<dbReference type="Gene3D" id="1.10.12.10">
    <property type="entry name" value="Lyase 2-enoyl-coa Hydratase, Chain A, domain 2"/>
    <property type="match status" value="1"/>
</dbReference>
<keyword evidence="7" id="KW-1185">Reference proteome</keyword>
<organism evidence="6 7">
    <name type="scientific">Lentithecium fluviatile CBS 122367</name>
    <dbReference type="NCBI Taxonomy" id="1168545"/>
    <lineage>
        <taxon>Eukaryota</taxon>
        <taxon>Fungi</taxon>
        <taxon>Dikarya</taxon>
        <taxon>Ascomycota</taxon>
        <taxon>Pezizomycotina</taxon>
        <taxon>Dothideomycetes</taxon>
        <taxon>Pleosporomycetidae</taxon>
        <taxon>Pleosporales</taxon>
        <taxon>Massarineae</taxon>
        <taxon>Lentitheciaceae</taxon>
        <taxon>Lentithecium</taxon>
    </lineage>
</organism>
<evidence type="ECO:0000256" key="4">
    <source>
        <dbReference type="ARBA" id="ARBA00023239"/>
    </source>
</evidence>
<dbReference type="InterPro" id="IPR029045">
    <property type="entry name" value="ClpP/crotonase-like_dom_sf"/>
</dbReference>
<dbReference type="PROSITE" id="PS00166">
    <property type="entry name" value="ENOYL_COA_HYDRATASE"/>
    <property type="match status" value="1"/>
</dbReference>
<evidence type="ECO:0000313" key="7">
    <source>
        <dbReference type="Proteomes" id="UP000799291"/>
    </source>
</evidence>
<comment type="pathway">
    <text evidence="1">Mycotoxin biosynthesis.</text>
</comment>
<dbReference type="GO" id="GO:0005739">
    <property type="term" value="C:mitochondrion"/>
    <property type="evidence" value="ECO:0007669"/>
    <property type="project" value="TreeGrafter"/>
</dbReference>
<dbReference type="GO" id="GO:0006635">
    <property type="term" value="P:fatty acid beta-oxidation"/>
    <property type="evidence" value="ECO:0007669"/>
    <property type="project" value="TreeGrafter"/>
</dbReference>
<protein>
    <submittedName>
        <fullName evidence="6">Enoyl-CoA hydratase</fullName>
    </submittedName>
</protein>
<dbReference type="FunFam" id="1.10.12.10:FF:000001">
    <property type="entry name" value="Probable enoyl-CoA hydratase, mitochondrial"/>
    <property type="match status" value="1"/>
</dbReference>
<dbReference type="CDD" id="cd06558">
    <property type="entry name" value="crotonase-like"/>
    <property type="match status" value="1"/>
</dbReference>
<dbReference type="FunFam" id="3.90.226.10:FF:000009">
    <property type="entry name" value="Carnitinyl-CoA dehydratase"/>
    <property type="match status" value="1"/>
</dbReference>
<accession>A0A6G1IYV2</accession>
<dbReference type="Gene3D" id="3.90.226.10">
    <property type="entry name" value="2-enoyl-CoA Hydratase, Chain A, domain 1"/>
    <property type="match status" value="1"/>
</dbReference>
<dbReference type="InterPro" id="IPR014748">
    <property type="entry name" value="Enoyl-CoA_hydra_C"/>
</dbReference>
<dbReference type="OrthoDB" id="2018133at2759"/>
<dbReference type="Proteomes" id="UP000799291">
    <property type="component" value="Unassembled WGS sequence"/>
</dbReference>
<name>A0A6G1IYV2_9PLEO</name>
<evidence type="ECO:0000256" key="1">
    <source>
        <dbReference type="ARBA" id="ARBA00004685"/>
    </source>
</evidence>
<evidence type="ECO:0000313" key="6">
    <source>
        <dbReference type="EMBL" id="KAF2683285.1"/>
    </source>
</evidence>
<dbReference type="PANTHER" id="PTHR11941:SF54">
    <property type="entry name" value="ENOYL-COA HYDRATASE, MITOCHONDRIAL"/>
    <property type="match status" value="1"/>
</dbReference>
<dbReference type="SUPFAM" id="SSF52096">
    <property type="entry name" value="ClpP/crotonase"/>
    <property type="match status" value="1"/>
</dbReference>
<gene>
    <name evidence="6" type="ORF">K458DRAFT_432120</name>
</gene>